<dbReference type="EMBL" id="JACDTQ010001582">
    <property type="protein sequence ID" value="KAF5921817.1"/>
    <property type="molecule type" value="Genomic_DNA"/>
</dbReference>
<feature type="compositionally biased region" description="Basic and acidic residues" evidence="1">
    <location>
        <begin position="314"/>
        <end position="326"/>
    </location>
</feature>
<accession>A0A7J7F1I6</accession>
<dbReference type="GO" id="GO:0005634">
    <property type="term" value="C:nucleus"/>
    <property type="evidence" value="ECO:0007669"/>
    <property type="project" value="TreeGrafter"/>
</dbReference>
<dbReference type="PANTHER" id="PTHR15999:SF6">
    <property type="entry name" value="ZINC FINGER CW-TYPE PWWP DOMAIN PROTEIN 2"/>
    <property type="match status" value="1"/>
</dbReference>
<dbReference type="InterPro" id="IPR042778">
    <property type="entry name" value="ZCWPW1/ZCWPW2"/>
</dbReference>
<evidence type="ECO:0000313" key="3">
    <source>
        <dbReference type="Proteomes" id="UP000551758"/>
    </source>
</evidence>
<protein>
    <submittedName>
        <fullName evidence="2">Uncharacterized protein</fullName>
    </submittedName>
</protein>
<evidence type="ECO:0000313" key="2">
    <source>
        <dbReference type="EMBL" id="KAF5921817.1"/>
    </source>
</evidence>
<evidence type="ECO:0000256" key="1">
    <source>
        <dbReference type="SAM" id="MobiDB-lite"/>
    </source>
</evidence>
<dbReference type="Proteomes" id="UP000551758">
    <property type="component" value="Unassembled WGS sequence"/>
</dbReference>
<dbReference type="SUPFAM" id="SSF63748">
    <property type="entry name" value="Tudor/PWWP/MBT"/>
    <property type="match status" value="1"/>
</dbReference>
<comment type="caution">
    <text evidence="2">The sequence shown here is derived from an EMBL/GenBank/DDBJ whole genome shotgun (WGS) entry which is preliminary data.</text>
</comment>
<organism evidence="2 3">
    <name type="scientific">Diceros bicornis minor</name>
    <name type="common">South-central black rhinoceros</name>
    <dbReference type="NCBI Taxonomy" id="77932"/>
    <lineage>
        <taxon>Eukaryota</taxon>
        <taxon>Metazoa</taxon>
        <taxon>Chordata</taxon>
        <taxon>Craniata</taxon>
        <taxon>Vertebrata</taxon>
        <taxon>Euteleostomi</taxon>
        <taxon>Mammalia</taxon>
        <taxon>Eutheria</taxon>
        <taxon>Laurasiatheria</taxon>
        <taxon>Perissodactyla</taxon>
        <taxon>Rhinocerotidae</taxon>
        <taxon>Diceros</taxon>
    </lineage>
</organism>
<dbReference type="PANTHER" id="PTHR15999">
    <property type="entry name" value="ZINC FINGER CW-TYPE PWWP DOMAIN PROTEIN 1"/>
    <property type="match status" value="1"/>
</dbReference>
<feature type="region of interest" description="Disordered" evidence="1">
    <location>
        <begin position="301"/>
        <end position="335"/>
    </location>
</feature>
<sequence>MEPRKLQHRMYWRRVHSGDGKQSSQKDHGEALKALNEKWGFYFRHVKKNSTRRKEMCINAEQLFSRYGRGNGDMEIHSSVISWHLEWDEKALATHEFQFNATNSYFCIEKLNKFMEKEKLDNSLQHDFWPGILCPDPFKGKYVTYDLDGNVEQYHIEFLGDPHSRSWIDATFVGHYSITLKKPASAGGNTKKDAKNKYLNVFMGVITDSVYKDKSKADVKVSVLAKKRRSSIVRKNKVTDMQVSKNKTEKKKPKFKKRKRKAILKCSFENVCSDDALSKENLVVSETEVLLKELEQMLQQALEPTATPDESEEEHGKEINTGEKSSKCSSEAPAGSPFENQYEEDYLYDFIFTTYKISQECPEKNWLWMMVLAPLHKSNNHKRFMVENQEKLYLRRSHYKKSVAFQKPLTELLSLAFNATPDDIPVSSSESGLHPPALVDH</sequence>
<reference evidence="2 3" key="1">
    <citation type="journal article" date="2020" name="Mol. Biol. Evol.">
        <title>Interspecific Gene Flow and the Evolution of Specialization in Black and White Rhinoceros.</title>
        <authorList>
            <person name="Moodley Y."/>
            <person name="Westbury M.V."/>
            <person name="Russo I.M."/>
            <person name="Gopalakrishnan S."/>
            <person name="Rakotoarivelo A."/>
            <person name="Olsen R.A."/>
            <person name="Prost S."/>
            <person name="Tunstall T."/>
            <person name="Ryder O.A."/>
            <person name="Dalen L."/>
            <person name="Bruford M.W."/>
        </authorList>
    </citation>
    <scope>NUCLEOTIDE SEQUENCE [LARGE SCALE GENOMIC DNA]</scope>
    <source>
        <strain evidence="2">SBR-YM</strain>
        <tissue evidence="2">Skin</tissue>
    </source>
</reference>
<name>A0A7J7F1I6_DICBM</name>
<dbReference type="AlphaFoldDB" id="A0A7J7F1I6"/>
<dbReference type="Gene3D" id="2.30.30.140">
    <property type="match status" value="1"/>
</dbReference>
<gene>
    <name evidence="2" type="ORF">HPG69_012990</name>
</gene>
<keyword evidence="3" id="KW-1185">Reference proteome</keyword>
<proteinExistence type="predicted"/>